<dbReference type="Pfam" id="PF03576">
    <property type="entry name" value="Peptidase_S58"/>
    <property type="match status" value="1"/>
</dbReference>
<dbReference type="eggNOG" id="COG3191">
    <property type="taxonomic scope" value="Bacteria"/>
</dbReference>
<dbReference type="AlphaFoldDB" id="E1QIK4"/>
<dbReference type="KEGG" id="dbr:Deba_1059"/>
<dbReference type="InterPro" id="IPR016117">
    <property type="entry name" value="ArgJ-like_dom_sf"/>
</dbReference>
<evidence type="ECO:0000256" key="2">
    <source>
        <dbReference type="SAM" id="MobiDB-lite"/>
    </source>
</evidence>
<dbReference type="Proteomes" id="UP000009047">
    <property type="component" value="Chromosome"/>
</dbReference>
<accession>E1QIK4</accession>
<gene>
    <name evidence="3" type="ordered locus">Deba_1059</name>
</gene>
<reference evidence="3 4" key="1">
    <citation type="journal article" date="2010" name="Stand. Genomic Sci.">
        <title>Complete genome sequence of Desulfarculus baarsii type strain (2st14).</title>
        <authorList>
            <person name="Sun H."/>
            <person name="Spring S."/>
            <person name="Lapidus A."/>
            <person name="Davenport K."/>
            <person name="Del Rio T.G."/>
            <person name="Tice H."/>
            <person name="Nolan M."/>
            <person name="Copeland A."/>
            <person name="Cheng J.F."/>
            <person name="Lucas S."/>
            <person name="Tapia R."/>
            <person name="Goodwin L."/>
            <person name="Pitluck S."/>
            <person name="Ivanova N."/>
            <person name="Pagani I."/>
            <person name="Mavromatis K."/>
            <person name="Ovchinnikova G."/>
            <person name="Pati A."/>
            <person name="Chen A."/>
            <person name="Palaniappan K."/>
            <person name="Hauser L."/>
            <person name="Chang Y.J."/>
            <person name="Jeffries C.D."/>
            <person name="Detter J.C."/>
            <person name="Han C."/>
            <person name="Rohde M."/>
            <person name="Brambilla E."/>
            <person name="Goker M."/>
            <person name="Woyke T."/>
            <person name="Bristow J."/>
            <person name="Eisen J.A."/>
            <person name="Markowitz V."/>
            <person name="Hugenholtz P."/>
            <person name="Kyrpides N.C."/>
            <person name="Klenk H.P."/>
            <person name="Land M."/>
        </authorList>
    </citation>
    <scope>NUCLEOTIDE SEQUENCE [LARGE SCALE GENOMIC DNA]</scope>
    <source>
        <strain evidence="4">ATCC 33931 / DSM 2075 / LMG 7858 / VKM B-1802 / 2st14</strain>
    </source>
</reference>
<evidence type="ECO:0000313" key="4">
    <source>
        <dbReference type="Proteomes" id="UP000009047"/>
    </source>
</evidence>
<comment type="similarity">
    <text evidence="1">Belongs to the peptidase S58 family.</text>
</comment>
<evidence type="ECO:0000313" key="3">
    <source>
        <dbReference type="EMBL" id="ADK84427.1"/>
    </source>
</evidence>
<organism evidence="3 4">
    <name type="scientific">Desulfarculus baarsii (strain ATCC 33931 / DSM 2075 / LMG 7858 / VKM B-1802 / 2st14)</name>
    <dbReference type="NCBI Taxonomy" id="644282"/>
    <lineage>
        <taxon>Bacteria</taxon>
        <taxon>Pseudomonadati</taxon>
        <taxon>Thermodesulfobacteriota</taxon>
        <taxon>Desulfarculia</taxon>
        <taxon>Desulfarculales</taxon>
        <taxon>Desulfarculaceae</taxon>
        <taxon>Desulfarculus</taxon>
    </lineage>
</organism>
<dbReference type="GO" id="GO:0004177">
    <property type="term" value="F:aminopeptidase activity"/>
    <property type="evidence" value="ECO:0007669"/>
    <property type="project" value="TreeGrafter"/>
</dbReference>
<dbReference type="SUPFAM" id="SSF56266">
    <property type="entry name" value="DmpA/ArgJ-like"/>
    <property type="match status" value="1"/>
</dbReference>
<dbReference type="STRING" id="644282.Deba_1059"/>
<dbReference type="RefSeq" id="WP_013257881.1">
    <property type="nucleotide sequence ID" value="NC_014365.1"/>
</dbReference>
<dbReference type="InterPro" id="IPR005321">
    <property type="entry name" value="Peptidase_S58_DmpA"/>
</dbReference>
<name>E1QIK4_DESB2</name>
<keyword evidence="4" id="KW-1185">Reference proteome</keyword>
<feature type="region of interest" description="Disordered" evidence="2">
    <location>
        <begin position="1"/>
        <end position="23"/>
    </location>
</feature>
<dbReference type="PANTHER" id="PTHR36512:SF3">
    <property type="entry name" value="BLR5678 PROTEIN"/>
    <property type="match status" value="1"/>
</dbReference>
<evidence type="ECO:0000256" key="1">
    <source>
        <dbReference type="ARBA" id="ARBA00007068"/>
    </source>
</evidence>
<dbReference type="CDD" id="cd02252">
    <property type="entry name" value="nylC_like"/>
    <property type="match status" value="1"/>
</dbReference>
<protein>
    <submittedName>
        <fullName evidence="3">Peptidase S58 DmpA</fullName>
    </submittedName>
</protein>
<dbReference type="HOGENOM" id="CLU_044458_1_0_7"/>
<dbReference type="Gene3D" id="3.60.70.12">
    <property type="entry name" value="L-amino peptidase D-ALA esterase/amidase"/>
    <property type="match status" value="1"/>
</dbReference>
<dbReference type="EMBL" id="CP002085">
    <property type="protein sequence ID" value="ADK84427.1"/>
    <property type="molecule type" value="Genomic_DNA"/>
</dbReference>
<dbReference type="MEROPS" id="P01.101"/>
<proteinExistence type="inferred from homology"/>
<dbReference type="PANTHER" id="PTHR36512">
    <property type="entry name" value="D-AMINOPEPTIDASE"/>
    <property type="match status" value="1"/>
</dbReference>
<sequence length="335" mass="33513">MTNWPEIDRQGSPADVPGFLVGHAQDERGPTGCTVLLCPEGAVGGVAIGGWAAGTRGMDGLGPGHVVRAVQGVLFTGGSSFGLAASDGALRWLVEHGLGNQSGPYRLPSLPAAVIFDLGLTGGRVIPGPEMGRQACENASAGPMTRGNVGAGCGASIGKLFGPSRACKGGLGGASLRVGDLRLGALAVVNAFGDVIDQQGRIIAGARLAPDSASFVDAARHFMAGGAYQPVAPPQNTTLVAIATNARLDKTAAGKVAAVAQGGLARCIDPVHSEVDGDLVCVLARGEVAVDLIGLGVMAGRLAQLAVWDAVLAARSLPGLPAAVDLPPAPRLWPA</sequence>
<dbReference type="OrthoDB" id="9808347at2"/>